<evidence type="ECO:0000313" key="2">
    <source>
        <dbReference type="EMBL" id="KIL77063.1"/>
    </source>
</evidence>
<sequence length="81" mass="9483">MSLLRLPFTRWTIFCVIILALLFTAHLGVLTFFILGAGFSIVERYLTRKRFDKKTGNQFIDYGWIGLWLLTSILIFIVVFH</sequence>
<dbReference type="EMBL" id="JXLP01000018">
    <property type="protein sequence ID" value="KIL77063.1"/>
    <property type="molecule type" value="Genomic_DNA"/>
</dbReference>
<keyword evidence="3" id="KW-1185">Reference proteome</keyword>
<evidence type="ECO:0000313" key="3">
    <source>
        <dbReference type="Proteomes" id="UP000031982"/>
    </source>
</evidence>
<keyword evidence="1" id="KW-0812">Transmembrane</keyword>
<evidence type="ECO:0000256" key="1">
    <source>
        <dbReference type="SAM" id="Phobius"/>
    </source>
</evidence>
<comment type="caution">
    <text evidence="2">The sequence shown here is derived from an EMBL/GenBank/DDBJ whole genome shotgun (WGS) entry which is preliminary data.</text>
</comment>
<dbReference type="Proteomes" id="UP000031982">
    <property type="component" value="Unassembled WGS sequence"/>
</dbReference>
<protein>
    <recommendedName>
        <fullName evidence="4">Phosphatidate cytidylyltransferase</fullName>
    </recommendedName>
</protein>
<proteinExistence type="predicted"/>
<gene>
    <name evidence="2" type="ORF">SD77_1815</name>
</gene>
<accession>A0ABR5AQP9</accession>
<reference evidence="2 3" key="1">
    <citation type="submission" date="2015-01" db="EMBL/GenBank/DDBJ databases">
        <title>Genome Assembly of Bacillus badius MTCC 1458.</title>
        <authorList>
            <person name="Verma A."/>
            <person name="Khatri I."/>
            <person name="Mual P."/>
            <person name="Subramanian S."/>
            <person name="Krishnamurthi S."/>
        </authorList>
    </citation>
    <scope>NUCLEOTIDE SEQUENCE [LARGE SCALE GENOMIC DNA]</scope>
    <source>
        <strain evidence="2 3">MTCC 1458</strain>
    </source>
</reference>
<name>A0ABR5AQP9_BACBA</name>
<feature type="transmembrane region" description="Helical" evidence="1">
    <location>
        <begin position="12"/>
        <end position="42"/>
    </location>
</feature>
<dbReference type="RefSeq" id="WP_041114320.1">
    <property type="nucleotide sequence ID" value="NZ_JARTHD010000042.1"/>
</dbReference>
<feature type="transmembrane region" description="Helical" evidence="1">
    <location>
        <begin position="62"/>
        <end position="80"/>
    </location>
</feature>
<keyword evidence="1" id="KW-1133">Transmembrane helix</keyword>
<evidence type="ECO:0008006" key="4">
    <source>
        <dbReference type="Google" id="ProtNLM"/>
    </source>
</evidence>
<keyword evidence="1" id="KW-0472">Membrane</keyword>
<organism evidence="2 3">
    <name type="scientific">Bacillus badius</name>
    <dbReference type="NCBI Taxonomy" id="1455"/>
    <lineage>
        <taxon>Bacteria</taxon>
        <taxon>Bacillati</taxon>
        <taxon>Bacillota</taxon>
        <taxon>Bacilli</taxon>
        <taxon>Bacillales</taxon>
        <taxon>Bacillaceae</taxon>
        <taxon>Pseudobacillus</taxon>
    </lineage>
</organism>